<accession>A0ACD1AB36</accession>
<organism evidence="1 2">
    <name type="scientific">Anoxybacterium hadale</name>
    <dbReference type="NCBI Taxonomy" id="3408580"/>
    <lineage>
        <taxon>Bacteria</taxon>
        <taxon>Bacillati</taxon>
        <taxon>Bacillota</taxon>
        <taxon>Clostridia</taxon>
        <taxon>Peptostreptococcales</taxon>
        <taxon>Anaerovoracaceae</taxon>
        <taxon>Anoxybacterium</taxon>
    </lineage>
</organism>
<protein>
    <submittedName>
        <fullName evidence="1">HPr family phosphocarrier protein</fullName>
    </submittedName>
</protein>
<gene>
    <name evidence="1" type="ORF">FRZ06_10655</name>
</gene>
<reference evidence="1" key="1">
    <citation type="submission" date="2019-08" db="EMBL/GenBank/DDBJ databases">
        <title>Genome sequence of Clostridiales bacterium MT110.</title>
        <authorList>
            <person name="Cao J."/>
        </authorList>
    </citation>
    <scope>NUCLEOTIDE SEQUENCE</scope>
    <source>
        <strain evidence="1">MT110</strain>
    </source>
</reference>
<dbReference type="Proteomes" id="UP000594014">
    <property type="component" value="Chromosome"/>
</dbReference>
<dbReference type="EMBL" id="CP042469">
    <property type="protein sequence ID" value="QOX63773.1"/>
    <property type="molecule type" value="Genomic_DNA"/>
</dbReference>
<evidence type="ECO:0000313" key="2">
    <source>
        <dbReference type="Proteomes" id="UP000594014"/>
    </source>
</evidence>
<proteinExistence type="predicted"/>
<sequence length="88" mass="9704">MITMELKILNEFGIHARVASRIVRCASSFASSIFVKKESEVFDLKTVLGVITLNAKYGESLTVEIEGSDETVAAKTLEELFAMKFGEN</sequence>
<keyword evidence="2" id="KW-1185">Reference proteome</keyword>
<name>A0ACD1AB36_9FIRM</name>
<evidence type="ECO:0000313" key="1">
    <source>
        <dbReference type="EMBL" id="QOX63773.1"/>
    </source>
</evidence>